<keyword evidence="4 7" id="KW-1133">Transmembrane helix</keyword>
<comment type="caution">
    <text evidence="9">The sequence shown here is derived from an EMBL/GenBank/DDBJ whole genome shotgun (WGS) entry which is preliminary data.</text>
</comment>
<proteinExistence type="predicted"/>
<feature type="transmembrane region" description="Helical" evidence="7">
    <location>
        <begin position="16"/>
        <end position="36"/>
    </location>
</feature>
<dbReference type="InterPro" id="IPR027417">
    <property type="entry name" value="P-loop_NTPase"/>
</dbReference>
<evidence type="ECO:0000313" key="10">
    <source>
        <dbReference type="Proteomes" id="UP000705867"/>
    </source>
</evidence>
<feature type="coiled-coil region" evidence="6">
    <location>
        <begin position="170"/>
        <end position="204"/>
    </location>
</feature>
<evidence type="ECO:0000256" key="5">
    <source>
        <dbReference type="ARBA" id="ARBA00023136"/>
    </source>
</evidence>
<dbReference type="InterPro" id="IPR050445">
    <property type="entry name" value="Bact_polysacc_biosynth/exp"/>
</dbReference>
<dbReference type="PANTHER" id="PTHR32309:SF31">
    <property type="entry name" value="CAPSULAR EXOPOLYSACCHARIDE FAMILY"/>
    <property type="match status" value="1"/>
</dbReference>
<comment type="subcellular location">
    <subcellularLocation>
        <location evidence="1">Cell membrane</location>
        <topology evidence="1">Multi-pass membrane protein</topology>
    </subcellularLocation>
</comment>
<dbReference type="Proteomes" id="UP000705867">
    <property type="component" value="Unassembled WGS sequence"/>
</dbReference>
<keyword evidence="3 7" id="KW-0812">Transmembrane</keyword>
<dbReference type="EMBL" id="JAIOIV010000150">
    <property type="protein sequence ID" value="MBZ0158358.1"/>
    <property type="molecule type" value="Genomic_DNA"/>
</dbReference>
<evidence type="ECO:0000256" key="6">
    <source>
        <dbReference type="SAM" id="Coils"/>
    </source>
</evidence>
<reference evidence="9" key="2">
    <citation type="submission" date="2021-08" db="EMBL/GenBank/DDBJ databases">
        <authorList>
            <person name="Dalcin Martins P."/>
        </authorList>
    </citation>
    <scope>NUCLEOTIDE SEQUENCE</scope>
    <source>
        <strain evidence="9">MAG_39</strain>
    </source>
</reference>
<organism evidence="9 10">
    <name type="scientific">Candidatus Nitrobium versatile</name>
    <dbReference type="NCBI Taxonomy" id="2884831"/>
    <lineage>
        <taxon>Bacteria</taxon>
        <taxon>Pseudomonadati</taxon>
        <taxon>Nitrospirota</taxon>
        <taxon>Nitrospiria</taxon>
        <taxon>Nitrospirales</taxon>
        <taxon>Nitrospiraceae</taxon>
        <taxon>Candidatus Nitrobium</taxon>
    </lineage>
</organism>
<evidence type="ECO:0000256" key="2">
    <source>
        <dbReference type="ARBA" id="ARBA00022475"/>
    </source>
</evidence>
<dbReference type="SUPFAM" id="SSF52540">
    <property type="entry name" value="P-loop containing nucleoside triphosphate hydrolases"/>
    <property type="match status" value="1"/>
</dbReference>
<gene>
    <name evidence="9" type="ORF">K8I29_19345</name>
</gene>
<evidence type="ECO:0000313" key="9">
    <source>
        <dbReference type="EMBL" id="MBZ0158358.1"/>
    </source>
</evidence>
<dbReference type="AlphaFoldDB" id="A0A953M3L0"/>
<evidence type="ECO:0000259" key="8">
    <source>
        <dbReference type="Pfam" id="PF02706"/>
    </source>
</evidence>
<dbReference type="Pfam" id="PF02706">
    <property type="entry name" value="Wzz"/>
    <property type="match status" value="1"/>
</dbReference>
<dbReference type="GO" id="GO:0005886">
    <property type="term" value="C:plasma membrane"/>
    <property type="evidence" value="ECO:0007669"/>
    <property type="project" value="UniProtKB-SubCell"/>
</dbReference>
<keyword evidence="5 7" id="KW-0472">Membrane</keyword>
<evidence type="ECO:0000256" key="7">
    <source>
        <dbReference type="SAM" id="Phobius"/>
    </source>
</evidence>
<evidence type="ECO:0000256" key="3">
    <source>
        <dbReference type="ARBA" id="ARBA00022692"/>
    </source>
</evidence>
<dbReference type="InterPro" id="IPR003856">
    <property type="entry name" value="LPS_length_determ_N"/>
</dbReference>
<dbReference type="Gene3D" id="3.40.50.300">
    <property type="entry name" value="P-loop containing nucleotide triphosphate hydrolases"/>
    <property type="match status" value="1"/>
</dbReference>
<feature type="coiled-coil region" evidence="6">
    <location>
        <begin position="268"/>
        <end position="320"/>
    </location>
</feature>
<protein>
    <recommendedName>
        <fullName evidence="8">Polysaccharide chain length determinant N-terminal domain-containing protein</fullName>
    </recommendedName>
</protein>
<reference evidence="9" key="1">
    <citation type="journal article" date="2021" name="bioRxiv">
        <title>Unraveling nitrogen, sulfur and carbon metabolic pathways and microbial community transcriptional responses to substrate deprivation and toxicity stresses in a bioreactor mimicking anoxic brackish coastal sediment conditions.</title>
        <authorList>
            <person name="Martins P.D."/>
            <person name="Echeveste M.J."/>
            <person name="Arshad A."/>
            <person name="Kurth J."/>
            <person name="Ouboter H."/>
            <person name="Jetten M.S.M."/>
            <person name="Welte C.U."/>
        </authorList>
    </citation>
    <scope>NUCLEOTIDE SEQUENCE</scope>
    <source>
        <strain evidence="9">MAG_39</strain>
    </source>
</reference>
<feature type="domain" description="Polysaccharide chain length determinant N-terminal" evidence="8">
    <location>
        <begin position="4"/>
        <end position="96"/>
    </location>
</feature>
<name>A0A953M3L0_9BACT</name>
<evidence type="ECO:0000256" key="1">
    <source>
        <dbReference type="ARBA" id="ARBA00004651"/>
    </source>
</evidence>
<accession>A0A953M3L0</accession>
<evidence type="ECO:0000256" key="4">
    <source>
        <dbReference type="ARBA" id="ARBA00022989"/>
    </source>
</evidence>
<dbReference type="PANTHER" id="PTHR32309">
    <property type="entry name" value="TYROSINE-PROTEIN KINASE"/>
    <property type="match status" value="1"/>
</dbReference>
<keyword evidence="2" id="KW-1003">Cell membrane</keyword>
<keyword evidence="6" id="KW-0175">Coiled coil</keyword>
<sequence>MSSLDRFIEIVRRRKYLIIASVLIFALIPLVLSFFYKPVYKASSHMRILLHETQTQFPVDMPDRIGAFEYADKNKVDNTFFAMLKNPKSLKQVIAALGIKDKQGRPVNPGKFLVSNDFSLFFKQEGIGVDVVESGEVIELIAYSHSPKRAEEIANATVDSFTELYADIFRNEAKIAQKAMSERLAKMEEELGRVERKRYELLKANSLVDITTELDQVLKQHYSYVDLLNQNGRSIEEGKKSLREIEATIKKIPELQTSDKVIERNPLIDDYKKQIVTLEATIAKMKGERTEQHPEIVTTRKQIEELRQAIHEEIDRLLSNETFSRNSYYTDLEKRLWDTKINLEVYNTTGEVLRKLIRSTQDRMFGMKEVELQIKGIDREQSALSTEYSSIIKGLVLIEVLLKMKPSNLVVLNYADASLIQAPHFPNRKKFLALSVFLGLTMGFALVLLEEYSDKSLRDLAEAGRLLPSRPLLGLPEVRKKGFFSGKGESFDALMEREEVRRAAWNIISGAAALTGGKLPRSLLFTGAEPKVGTTTAAYVVARELALQGKRVFFFNISSREIRREEGKKDALPAVKGFPLKRYVFESGVPGLSVLDFRRETGIGSAALVEDLAEQLRQMDYDCIIMDSDALSTSNDSLFAARFAEAVLVVARFRGTPMDSIEAVLGHLGGPGSKVAVLVNRI</sequence>